<dbReference type="Pfam" id="PF06080">
    <property type="entry name" value="DUF938"/>
    <property type="match status" value="1"/>
</dbReference>
<gene>
    <name evidence="2" type="ORF">LNKW23_01030</name>
</gene>
<dbReference type="RefSeq" id="WP_285669517.1">
    <property type="nucleotide sequence ID" value="NZ_BSYI01000001.1"/>
</dbReference>
<dbReference type="EMBL" id="BSYI01000001">
    <property type="protein sequence ID" value="GMG80891.1"/>
    <property type="molecule type" value="Genomic_DNA"/>
</dbReference>
<dbReference type="PANTHER" id="PTHR20974">
    <property type="entry name" value="UPF0585 PROTEIN CG18661"/>
    <property type="match status" value="1"/>
</dbReference>
<dbReference type="PANTHER" id="PTHR20974:SF0">
    <property type="entry name" value="UPF0585 PROTEIN CG18661"/>
    <property type="match status" value="1"/>
</dbReference>
<proteinExistence type="predicted"/>
<evidence type="ECO:0000313" key="2">
    <source>
        <dbReference type="EMBL" id="GMG80891.1"/>
    </source>
</evidence>
<dbReference type="InterPro" id="IPR029063">
    <property type="entry name" value="SAM-dependent_MTases_sf"/>
</dbReference>
<name>A0ABQ6LER8_9RHOB</name>
<reference evidence="2 3" key="1">
    <citation type="submission" date="2023-04" db="EMBL/GenBank/DDBJ databases">
        <title>Marinoamorphus aggregata gen. nov., sp. Nov., isolate from tissue of brittle star Ophioplocus japonicus.</title>
        <authorList>
            <person name="Kawano K."/>
            <person name="Sawayama S."/>
            <person name="Nakagawa S."/>
        </authorList>
    </citation>
    <scope>NUCLEOTIDE SEQUENCE [LARGE SCALE GENOMIC DNA]</scope>
    <source>
        <strain evidence="2 3">NKW23</strain>
    </source>
</reference>
<feature type="compositionally biased region" description="Pro residues" evidence="1">
    <location>
        <begin position="1"/>
        <end position="12"/>
    </location>
</feature>
<protein>
    <submittedName>
        <fullName evidence="2">DUF938 domain-containing protein</fullName>
    </submittedName>
</protein>
<dbReference type="SUPFAM" id="SSF53335">
    <property type="entry name" value="S-adenosyl-L-methionine-dependent methyltransferases"/>
    <property type="match status" value="1"/>
</dbReference>
<organism evidence="2 3">
    <name type="scientific">Paralimibaculum aggregatum</name>
    <dbReference type="NCBI Taxonomy" id="3036245"/>
    <lineage>
        <taxon>Bacteria</taxon>
        <taxon>Pseudomonadati</taxon>
        <taxon>Pseudomonadota</taxon>
        <taxon>Alphaproteobacteria</taxon>
        <taxon>Rhodobacterales</taxon>
        <taxon>Paracoccaceae</taxon>
        <taxon>Paralimibaculum</taxon>
    </lineage>
</organism>
<sequence length="219" mass="22351">MTASPPVGPPRSNPRSVEAGEGRLSAPAAERNMAPVRAALAPLLAGLSGTVLEVGSGTGQHAADWAAAFPGLDWQPSDPDPLHLASIAAWRAGAGLANLRAPLALDVTAGWPETGPLAGVICLNVIHIAPWPVAEALVAGAGARVVPGGRLILYGPFREAGRHTAPSNESFDASLRARDPRWGVRDLEAVAALAAAAGFGAPDITRMPANNLIAAFRRG</sequence>
<evidence type="ECO:0000313" key="3">
    <source>
        <dbReference type="Proteomes" id="UP001239909"/>
    </source>
</evidence>
<comment type="caution">
    <text evidence="2">The sequence shown here is derived from an EMBL/GenBank/DDBJ whole genome shotgun (WGS) entry which is preliminary data.</text>
</comment>
<feature type="region of interest" description="Disordered" evidence="1">
    <location>
        <begin position="1"/>
        <end position="28"/>
    </location>
</feature>
<dbReference type="InterPro" id="IPR010342">
    <property type="entry name" value="DUF938"/>
</dbReference>
<dbReference type="Proteomes" id="UP001239909">
    <property type="component" value="Unassembled WGS sequence"/>
</dbReference>
<keyword evidence="3" id="KW-1185">Reference proteome</keyword>
<evidence type="ECO:0000256" key="1">
    <source>
        <dbReference type="SAM" id="MobiDB-lite"/>
    </source>
</evidence>
<dbReference type="Gene3D" id="3.40.50.150">
    <property type="entry name" value="Vaccinia Virus protein VP39"/>
    <property type="match status" value="1"/>
</dbReference>
<accession>A0ABQ6LER8</accession>